<gene>
    <name evidence="2" type="ORF">METZ01_LOCUS361852</name>
</gene>
<dbReference type="PANTHER" id="PTHR43757">
    <property type="entry name" value="AMINOMETHYLTRANSFERASE"/>
    <property type="match status" value="1"/>
</dbReference>
<feature type="non-terminal residue" evidence="2">
    <location>
        <position position="85"/>
    </location>
</feature>
<sequence length="85" mass="9223">MDTLKTPLYDFHIDNGGRMVAFAGWDMPVQYTSGIKAEHIATRQSCGLFDVSHMAQITLEGAGAEALLEKLTPTDVGAITEGRVR</sequence>
<dbReference type="Gene3D" id="3.30.1360.120">
    <property type="entry name" value="Probable tRNA modification gtpase trme, domain 1"/>
    <property type="match status" value="1"/>
</dbReference>
<accession>A0A382SII2</accession>
<reference evidence="2" key="1">
    <citation type="submission" date="2018-05" db="EMBL/GenBank/DDBJ databases">
        <authorList>
            <person name="Lanie J.A."/>
            <person name="Ng W.-L."/>
            <person name="Kazmierczak K.M."/>
            <person name="Andrzejewski T.M."/>
            <person name="Davidsen T.M."/>
            <person name="Wayne K.J."/>
            <person name="Tettelin H."/>
            <person name="Glass J.I."/>
            <person name="Rusch D."/>
            <person name="Podicherti R."/>
            <person name="Tsui H.-C.T."/>
            <person name="Winkler M.E."/>
        </authorList>
    </citation>
    <scope>NUCLEOTIDE SEQUENCE</scope>
</reference>
<dbReference type="Pfam" id="PF01571">
    <property type="entry name" value="GCV_T"/>
    <property type="match status" value="1"/>
</dbReference>
<evidence type="ECO:0000259" key="1">
    <source>
        <dbReference type="Pfam" id="PF01571"/>
    </source>
</evidence>
<protein>
    <recommendedName>
        <fullName evidence="1">GCVT N-terminal domain-containing protein</fullName>
    </recommendedName>
</protein>
<evidence type="ECO:0000313" key="2">
    <source>
        <dbReference type="EMBL" id="SVD08998.1"/>
    </source>
</evidence>
<dbReference type="InterPro" id="IPR027266">
    <property type="entry name" value="TrmE/GcvT-like"/>
</dbReference>
<dbReference type="InterPro" id="IPR006222">
    <property type="entry name" value="GCVT_N"/>
</dbReference>
<dbReference type="InterPro" id="IPR028896">
    <property type="entry name" value="GcvT/YgfZ/DmdA"/>
</dbReference>
<dbReference type="Gene3D" id="3.30.70.1400">
    <property type="entry name" value="Aminomethyltransferase beta-barrel domains"/>
    <property type="match status" value="1"/>
</dbReference>
<dbReference type="EMBL" id="UINC01128928">
    <property type="protein sequence ID" value="SVD08998.1"/>
    <property type="molecule type" value="Genomic_DNA"/>
</dbReference>
<dbReference type="PANTHER" id="PTHR43757:SF2">
    <property type="entry name" value="AMINOMETHYLTRANSFERASE, MITOCHONDRIAL"/>
    <property type="match status" value="1"/>
</dbReference>
<dbReference type="AlphaFoldDB" id="A0A382SII2"/>
<feature type="domain" description="GCVT N-terminal" evidence="1">
    <location>
        <begin position="8"/>
        <end position="85"/>
    </location>
</feature>
<proteinExistence type="predicted"/>
<organism evidence="2">
    <name type="scientific">marine metagenome</name>
    <dbReference type="NCBI Taxonomy" id="408172"/>
    <lineage>
        <taxon>unclassified sequences</taxon>
        <taxon>metagenomes</taxon>
        <taxon>ecological metagenomes</taxon>
    </lineage>
</organism>
<dbReference type="SUPFAM" id="SSF103025">
    <property type="entry name" value="Folate-binding domain"/>
    <property type="match status" value="1"/>
</dbReference>
<name>A0A382SII2_9ZZZZ</name>